<dbReference type="GO" id="GO:0003824">
    <property type="term" value="F:catalytic activity"/>
    <property type="evidence" value="ECO:0007669"/>
    <property type="project" value="InterPro"/>
</dbReference>
<dbReference type="eggNOG" id="COG2301">
    <property type="taxonomic scope" value="Bacteria"/>
</dbReference>
<reference evidence="5 6" key="1">
    <citation type="submission" date="2010-08" db="EMBL/GenBank/DDBJ databases">
        <authorList>
            <consortium name="US DOE Joint Genome Institute (JGI-PGF)"/>
            <person name="Lucas S."/>
            <person name="Copeland A."/>
            <person name="Lapidus A."/>
            <person name="Cheng J.-F."/>
            <person name="Bruce D."/>
            <person name="Goodwin L."/>
            <person name="Pitluck S."/>
            <person name="Land M.L."/>
            <person name="Hauser L."/>
            <person name="Chang Y.-J."/>
            <person name="Anderson I.J."/>
            <person name="Johnson E."/>
            <person name="Mulhopadhyay B."/>
            <person name="Kyrpides N."/>
            <person name="Woyke T.J."/>
        </authorList>
    </citation>
    <scope>NUCLEOTIDE SEQUENCE [LARGE SCALE GENOMIC DNA]</scope>
    <source>
        <strain evidence="5 6">6</strain>
    </source>
</reference>
<organism evidence="5 6">
    <name type="scientific">Eubacterium cellulosolvens (strain ATCC 43171 / JCM 9499 / 6)</name>
    <name type="common">Cillobacterium cellulosolvens</name>
    <dbReference type="NCBI Taxonomy" id="633697"/>
    <lineage>
        <taxon>Bacteria</taxon>
        <taxon>Bacillati</taxon>
        <taxon>Bacillota</taxon>
        <taxon>Clostridia</taxon>
        <taxon>Eubacteriales</taxon>
        <taxon>Eubacteriaceae</taxon>
        <taxon>Eubacterium</taxon>
    </lineage>
</organism>
<dbReference type="Pfam" id="PF15617">
    <property type="entry name" value="C-C_Bond_Lyase"/>
    <property type="match status" value="1"/>
</dbReference>
<dbReference type="PANTHER" id="PTHR32308">
    <property type="entry name" value="LYASE BETA SUBUNIT, PUTATIVE (AFU_ORTHOLOGUE AFUA_4G13030)-RELATED"/>
    <property type="match status" value="1"/>
</dbReference>
<evidence type="ECO:0000256" key="2">
    <source>
        <dbReference type="ARBA" id="ARBA00022723"/>
    </source>
</evidence>
<dbReference type="InterPro" id="IPR039480">
    <property type="entry name" value="C-C_Bond_Lyase-like"/>
</dbReference>
<evidence type="ECO:0000256" key="3">
    <source>
        <dbReference type="ARBA" id="ARBA00022842"/>
    </source>
</evidence>
<keyword evidence="2 4" id="KW-0479">Metal-binding</keyword>
<dbReference type="Gene3D" id="3.20.20.60">
    <property type="entry name" value="Phosphoenolpyruvate-binding domains"/>
    <property type="match status" value="1"/>
</dbReference>
<proteinExistence type="predicted"/>
<dbReference type="SUPFAM" id="SSF51621">
    <property type="entry name" value="Phosphoenolpyruvate/pyruvate domain"/>
    <property type="match status" value="1"/>
</dbReference>
<dbReference type="GO" id="GO:0000287">
    <property type="term" value="F:magnesium ion binding"/>
    <property type="evidence" value="ECO:0007669"/>
    <property type="project" value="TreeGrafter"/>
</dbReference>
<evidence type="ECO:0000313" key="6">
    <source>
        <dbReference type="Proteomes" id="UP000005753"/>
    </source>
</evidence>
<dbReference type="PANTHER" id="PTHR32308:SF10">
    <property type="entry name" value="CITRATE LYASE SUBUNIT BETA"/>
    <property type="match status" value="1"/>
</dbReference>
<evidence type="ECO:0000313" key="5">
    <source>
        <dbReference type="EMBL" id="EIM58495.1"/>
    </source>
</evidence>
<dbReference type="EMBL" id="CM001487">
    <property type="protein sequence ID" value="EIM58495.1"/>
    <property type="molecule type" value="Genomic_DNA"/>
</dbReference>
<dbReference type="HOGENOM" id="CLU_062194_0_0_9"/>
<protein>
    <recommendedName>
        <fullName evidence="7">Citrate lyase beta subunit</fullName>
    </recommendedName>
</protein>
<dbReference type="OrthoDB" id="9786940at2"/>
<reference evidence="5 6" key="2">
    <citation type="submission" date="2012-02" db="EMBL/GenBank/DDBJ databases">
        <title>Improved High-Quality Draft sequence of Eubacterium cellulosolvens 6.</title>
        <authorList>
            <consortium name="US DOE Joint Genome Institute"/>
            <person name="Lucas S."/>
            <person name="Han J."/>
            <person name="Lapidus A."/>
            <person name="Cheng J.-F."/>
            <person name="Goodwin L."/>
            <person name="Pitluck S."/>
            <person name="Peters L."/>
            <person name="Mikhailova N."/>
            <person name="Gu W."/>
            <person name="Detter J.C."/>
            <person name="Han C."/>
            <person name="Tapia R."/>
            <person name="Land M."/>
            <person name="Hauser L."/>
            <person name="Kyrpides N."/>
            <person name="Ivanova N."/>
            <person name="Pagani I."/>
            <person name="Johnson E."/>
            <person name="Mukhopadhyay B."/>
            <person name="Anderson I."/>
            <person name="Woyke T."/>
        </authorList>
    </citation>
    <scope>NUCLEOTIDE SEQUENCE [LARGE SCALE GENOMIC DNA]</scope>
    <source>
        <strain evidence="5 6">6</strain>
    </source>
</reference>
<keyword evidence="6" id="KW-1185">Reference proteome</keyword>
<sequence>MVTEDIEKLKYSLGGLLYAPAMNRKVPRKIRNGAYPYLTSMAFCLEDTIQDDCLEEAEECLGEVLRELMELEPEKLPPVFIRIRTPEHMRHVMKRYDAYRGIITGYILPKYDLSNMEAYMKLVAEVNKGAVHKTYVMPILESRMVADLCTRVGTLQKIKELLDTNREYILNVRVGGNDFCNLYGLRRLSSQTIYDIGVIRDILVDIVNVFATDYVVSGPVWEYFGPEPDGKWDAGLARELELDKLNGFIGKTAIHPSQLPVIFESMKVRRSDYDDAMGILGWDDGVLGVAKSKKGDRMNEVKVHGKWARTIALLAEIYGIKEDL</sequence>
<evidence type="ECO:0000256" key="1">
    <source>
        <dbReference type="ARBA" id="ARBA00001946"/>
    </source>
</evidence>
<dbReference type="InterPro" id="IPR015813">
    <property type="entry name" value="Pyrv/PenolPyrv_kinase-like_dom"/>
</dbReference>
<feature type="binding site" evidence="4">
    <location>
        <position position="178"/>
    </location>
    <ligand>
        <name>Mg(2+)</name>
        <dbReference type="ChEBI" id="CHEBI:18420"/>
    </ligand>
</feature>
<evidence type="ECO:0008006" key="7">
    <source>
        <dbReference type="Google" id="ProtNLM"/>
    </source>
</evidence>
<keyword evidence="3 4" id="KW-0460">Magnesium</keyword>
<accession>I5AXH2</accession>
<gene>
    <name evidence="5" type="ORF">EubceDRAFT1_2796</name>
</gene>
<name>I5AXH2_EUBC6</name>
<dbReference type="InterPro" id="IPR011206">
    <property type="entry name" value="Citrate_lyase_beta/mcl1/mcl2"/>
</dbReference>
<dbReference type="GO" id="GO:0006107">
    <property type="term" value="P:oxaloacetate metabolic process"/>
    <property type="evidence" value="ECO:0007669"/>
    <property type="project" value="TreeGrafter"/>
</dbReference>
<dbReference type="Proteomes" id="UP000005753">
    <property type="component" value="Chromosome"/>
</dbReference>
<dbReference type="PIRSF" id="PIRSF015582">
    <property type="entry name" value="Cit_lyase_B"/>
    <property type="match status" value="1"/>
</dbReference>
<dbReference type="InterPro" id="IPR040442">
    <property type="entry name" value="Pyrv_kinase-like_dom_sf"/>
</dbReference>
<comment type="cofactor">
    <cofactor evidence="1">
        <name>Mg(2+)</name>
        <dbReference type="ChEBI" id="CHEBI:18420"/>
    </cofactor>
</comment>
<dbReference type="STRING" id="633697.EubceDRAFT1_2796"/>
<dbReference type="AlphaFoldDB" id="I5AXH2"/>
<evidence type="ECO:0000256" key="4">
    <source>
        <dbReference type="PIRSR" id="PIRSR015582-2"/>
    </source>
</evidence>